<dbReference type="SUPFAM" id="SSF48452">
    <property type="entry name" value="TPR-like"/>
    <property type="match status" value="1"/>
</dbReference>
<evidence type="ECO:0000313" key="4">
    <source>
        <dbReference type="Proteomes" id="UP001336314"/>
    </source>
</evidence>
<dbReference type="GO" id="GO:0016740">
    <property type="term" value="F:transferase activity"/>
    <property type="evidence" value="ECO:0007669"/>
    <property type="project" value="UniProtKB-KW"/>
</dbReference>
<protein>
    <submittedName>
        <fullName evidence="3">N-acetylglucosaminyl transferase</fullName>
    </submittedName>
</protein>
<dbReference type="Proteomes" id="UP001336314">
    <property type="component" value="Unassembled WGS sequence"/>
</dbReference>
<evidence type="ECO:0000256" key="1">
    <source>
        <dbReference type="ARBA" id="ARBA00022723"/>
    </source>
</evidence>
<organism evidence="3 4">
    <name type="scientific">Alkalimonas cellulosilytica</name>
    <dbReference type="NCBI Taxonomy" id="3058395"/>
    <lineage>
        <taxon>Bacteria</taxon>
        <taxon>Pseudomonadati</taxon>
        <taxon>Pseudomonadota</taxon>
        <taxon>Gammaproteobacteria</taxon>
        <taxon>Alkalimonas</taxon>
    </lineage>
</organism>
<dbReference type="InterPro" id="IPR011990">
    <property type="entry name" value="TPR-like_helical_dom_sf"/>
</dbReference>
<reference evidence="3 4" key="1">
    <citation type="submission" date="2023-07" db="EMBL/GenBank/DDBJ databases">
        <title>Alkalimonas sp., MEB108 novel, alkaliphilic bacterium isolated from Lonar Lake, India.</title>
        <authorList>
            <person name="Joshi A."/>
            <person name="Thite S."/>
        </authorList>
    </citation>
    <scope>NUCLEOTIDE SEQUENCE [LARGE SCALE GENOMIC DNA]</scope>
    <source>
        <strain evidence="3 4">MEB108</strain>
    </source>
</reference>
<evidence type="ECO:0000313" key="3">
    <source>
        <dbReference type="EMBL" id="MEE2000605.1"/>
    </source>
</evidence>
<feature type="domain" description="LapB rubredoxin metal binding" evidence="2">
    <location>
        <begin position="345"/>
        <end position="372"/>
    </location>
</feature>
<keyword evidence="3" id="KW-0808">Transferase</keyword>
<evidence type="ECO:0000259" key="2">
    <source>
        <dbReference type="Pfam" id="PF18073"/>
    </source>
</evidence>
<dbReference type="RefSeq" id="WP_330127748.1">
    <property type="nucleotide sequence ID" value="NZ_JAUHLI010000003.1"/>
</dbReference>
<sequence length="379" mass="43509">MLELLFLLLPVAAAYGWFMGRNSVKHQELKDRTHITKNLSSGLNFLLTDQEDKAIEQLLHLLDIEAATIDTYLALANLFRRRGDWDKAIRIHEKLHQLKLPKVQAQQIQFELAKDYQSAGLYDRAEKLLTPLVKQEALRELALKHLVALYISTHEWEKAMLLSDAVEQTNSGSLRLALANIGCEQQQQAEPASAWKAYQQLATRYPKAIRPRFELARVALAEQQPQQAFVLYKAIVLEKPQWSADILPLAKSCQQPDEDWYQLLSQLSHKHNNISAHIELACWLLQHGSDKAAEQLLLEKLQQQPNIRLFQALLEQRKQSSKEAAEVLDSVTELVANYLNKKVLYSCRNCGFKTRQHYWLCPSCQQWETVEPISGIDGR</sequence>
<gene>
    <name evidence="3" type="ORF">QWY20_04000</name>
</gene>
<keyword evidence="1" id="KW-0479">Metal-binding</keyword>
<keyword evidence="4" id="KW-1185">Reference proteome</keyword>
<proteinExistence type="predicted"/>
<dbReference type="Gene3D" id="1.25.40.10">
    <property type="entry name" value="Tetratricopeptide repeat domain"/>
    <property type="match status" value="1"/>
</dbReference>
<dbReference type="InterPro" id="IPR041166">
    <property type="entry name" value="Rubredoxin_2"/>
</dbReference>
<name>A0ABU7J3L4_9GAMM</name>
<dbReference type="Pfam" id="PF18073">
    <property type="entry name" value="Zn_ribbon_LapB"/>
    <property type="match status" value="1"/>
</dbReference>
<accession>A0ABU7J3L4</accession>
<comment type="caution">
    <text evidence="3">The sequence shown here is derived from an EMBL/GenBank/DDBJ whole genome shotgun (WGS) entry which is preliminary data.</text>
</comment>
<dbReference type="EMBL" id="JAUHLI010000003">
    <property type="protein sequence ID" value="MEE2000605.1"/>
    <property type="molecule type" value="Genomic_DNA"/>
</dbReference>